<gene>
    <name evidence="1" type="ORF">HAX54_045376</name>
</gene>
<keyword evidence="2" id="KW-1185">Reference proteome</keyword>
<accession>A0ABS8SQ78</accession>
<sequence>MKEEIHSLIEIISRKDTATSPLVDDPSIDKCMDILSNLPDIPEGSGIYNCTVNMFLKKGVRQEFLKMTTNEAQKSWLEYNYELYLKEIDIVLSTMAIHNYIRKKCNVGDAFRTAKNEEYIPSAGSDVGTSSRTNSMDVENVEEQSDIYWMRLRDMIANDICNA</sequence>
<protein>
    <submittedName>
        <fullName evidence="1">Uncharacterized protein</fullName>
    </submittedName>
</protein>
<proteinExistence type="predicted"/>
<name>A0ABS8SQ78_DATST</name>
<dbReference type="Proteomes" id="UP000823775">
    <property type="component" value="Unassembled WGS sequence"/>
</dbReference>
<reference evidence="1 2" key="1">
    <citation type="journal article" date="2021" name="BMC Genomics">
        <title>Datura genome reveals duplications of psychoactive alkaloid biosynthetic genes and high mutation rate following tissue culture.</title>
        <authorList>
            <person name="Rajewski A."/>
            <person name="Carter-House D."/>
            <person name="Stajich J."/>
            <person name="Litt A."/>
        </authorList>
    </citation>
    <scope>NUCLEOTIDE SEQUENCE [LARGE SCALE GENOMIC DNA]</scope>
    <source>
        <strain evidence="1">AR-01</strain>
    </source>
</reference>
<organism evidence="1 2">
    <name type="scientific">Datura stramonium</name>
    <name type="common">Jimsonweed</name>
    <name type="synonym">Common thornapple</name>
    <dbReference type="NCBI Taxonomy" id="4076"/>
    <lineage>
        <taxon>Eukaryota</taxon>
        <taxon>Viridiplantae</taxon>
        <taxon>Streptophyta</taxon>
        <taxon>Embryophyta</taxon>
        <taxon>Tracheophyta</taxon>
        <taxon>Spermatophyta</taxon>
        <taxon>Magnoliopsida</taxon>
        <taxon>eudicotyledons</taxon>
        <taxon>Gunneridae</taxon>
        <taxon>Pentapetalae</taxon>
        <taxon>asterids</taxon>
        <taxon>lamiids</taxon>
        <taxon>Solanales</taxon>
        <taxon>Solanaceae</taxon>
        <taxon>Solanoideae</taxon>
        <taxon>Datureae</taxon>
        <taxon>Datura</taxon>
    </lineage>
</organism>
<comment type="caution">
    <text evidence="1">The sequence shown here is derived from an EMBL/GenBank/DDBJ whole genome shotgun (WGS) entry which is preliminary data.</text>
</comment>
<dbReference type="EMBL" id="JACEIK010000701">
    <property type="protein sequence ID" value="MCD7461150.1"/>
    <property type="molecule type" value="Genomic_DNA"/>
</dbReference>
<evidence type="ECO:0000313" key="2">
    <source>
        <dbReference type="Proteomes" id="UP000823775"/>
    </source>
</evidence>
<evidence type="ECO:0000313" key="1">
    <source>
        <dbReference type="EMBL" id="MCD7461150.1"/>
    </source>
</evidence>